<dbReference type="AlphaFoldDB" id="A0AA95SW81"/>
<evidence type="ECO:0000313" key="2">
    <source>
        <dbReference type="EMBL" id="WIT11974.1"/>
    </source>
</evidence>
<dbReference type="InterPro" id="IPR029030">
    <property type="entry name" value="Caspase-like_dom_sf"/>
</dbReference>
<name>A0AA95SW81_9BURK</name>
<dbReference type="GO" id="GO:0006508">
    <property type="term" value="P:proteolysis"/>
    <property type="evidence" value="ECO:0007669"/>
    <property type="project" value="InterPro"/>
</dbReference>
<dbReference type="Gene3D" id="3.40.50.1460">
    <property type="match status" value="1"/>
</dbReference>
<dbReference type="EMBL" id="CP116346">
    <property type="protein sequence ID" value="WIT11974.1"/>
    <property type="molecule type" value="Genomic_DNA"/>
</dbReference>
<dbReference type="RefSeq" id="WP_285233063.1">
    <property type="nucleotide sequence ID" value="NZ_CP116346.1"/>
</dbReference>
<sequence length="418" mass="45411">MRRRQFTGTTLTLLLGGCASPQMPGYQSGYQGYQVPEPLIERIRLKLREHGLAEAGVARDNVGRVQLLGRYRDEDEVERAFLVVQSIVGLKSCSPRYPAEVQQRHWERAAGEAIAEHARRLAAARRQAQPAGSRKLALVVGINEFMDSAHLRPIQGEDDARLVATQLGRAGYEVSALLGAQANKAAIEAALLRMGERLGPADSLFLYISSHGNPPLPSPKGPGQHRMSIAAYDSGDVGGTPSRDATEYLLRLQASSVHDRLVQQLARQPSRVTRVLVDTCYSGDMLTDMDADSRGQMLRANGGRVDVESVSLAAWSADAPAGGYAFITATSEGQESLGPPVRPGQFSSPLDPQRALRGSFFTQAFFDYLAHFQGQVQPAFEAAQRFTAAQALAVSAGRRQQQPRLFSTLAADANNLYR</sequence>
<dbReference type="InterPro" id="IPR011600">
    <property type="entry name" value="Pept_C14_caspase"/>
</dbReference>
<gene>
    <name evidence="2" type="ORF">PFX98_24415</name>
</gene>
<dbReference type="KEGG" id="pais:PFX98_24415"/>
<organism evidence="2 3">
    <name type="scientific">Paucibacter sediminis</name>
    <dbReference type="NCBI Taxonomy" id="3019553"/>
    <lineage>
        <taxon>Bacteria</taxon>
        <taxon>Pseudomonadati</taxon>
        <taxon>Pseudomonadota</taxon>
        <taxon>Betaproteobacteria</taxon>
        <taxon>Burkholderiales</taxon>
        <taxon>Sphaerotilaceae</taxon>
        <taxon>Roseateles</taxon>
    </lineage>
</organism>
<accession>A0AA95SW81</accession>
<dbReference type="SUPFAM" id="SSF52129">
    <property type="entry name" value="Caspase-like"/>
    <property type="match status" value="1"/>
</dbReference>
<reference evidence="2" key="1">
    <citation type="submission" date="2023-01" db="EMBL/GenBank/DDBJ databases">
        <title>Whole genome sequence of Paucibacter sp. S2-9 isolated from pond sediment.</title>
        <authorList>
            <person name="Jung J.Y."/>
        </authorList>
    </citation>
    <scope>NUCLEOTIDE SEQUENCE</scope>
    <source>
        <strain evidence="2">S2-9</strain>
    </source>
</reference>
<dbReference type="PROSITE" id="PS51257">
    <property type="entry name" value="PROKAR_LIPOPROTEIN"/>
    <property type="match status" value="1"/>
</dbReference>
<protein>
    <submittedName>
        <fullName evidence="2">Caspase family protein</fullName>
    </submittedName>
</protein>
<evidence type="ECO:0000259" key="1">
    <source>
        <dbReference type="Pfam" id="PF00656"/>
    </source>
</evidence>
<keyword evidence="3" id="KW-1185">Reference proteome</keyword>
<evidence type="ECO:0000313" key="3">
    <source>
        <dbReference type="Proteomes" id="UP001177769"/>
    </source>
</evidence>
<dbReference type="GO" id="GO:0004197">
    <property type="term" value="F:cysteine-type endopeptidase activity"/>
    <property type="evidence" value="ECO:0007669"/>
    <property type="project" value="InterPro"/>
</dbReference>
<dbReference type="Pfam" id="PF00656">
    <property type="entry name" value="Peptidase_C14"/>
    <property type="match status" value="1"/>
</dbReference>
<proteinExistence type="predicted"/>
<feature type="domain" description="Peptidase C14 caspase" evidence="1">
    <location>
        <begin position="134"/>
        <end position="411"/>
    </location>
</feature>
<dbReference type="Proteomes" id="UP001177769">
    <property type="component" value="Chromosome"/>
</dbReference>